<dbReference type="SUPFAM" id="SSF46600">
    <property type="entry name" value="C-terminal UvrC-binding domain of UvrB"/>
    <property type="match status" value="1"/>
</dbReference>
<reference evidence="3" key="1">
    <citation type="submission" date="2019-04" db="EMBL/GenBank/DDBJ databases">
        <title>Whole genome sequencing of oral phylogroup 2 treponemes.</title>
        <authorList>
            <person name="Chan Y."/>
            <person name="Zeng H.H."/>
            <person name="Yu X.L."/>
            <person name="Leung W.K."/>
            <person name="Watt R.M."/>
        </authorList>
    </citation>
    <scope>NUCLEOTIDE SEQUENCE</scope>
    <source>
        <strain evidence="3">OMZ 847</strain>
    </source>
</reference>
<accession>A0ABY5HTT9</accession>
<keyword evidence="1" id="KW-0742">SOS response</keyword>
<keyword evidence="4" id="KW-1185">Reference proteome</keyword>
<dbReference type="RefSeq" id="WP_044979541.1">
    <property type="nucleotide sequence ID" value="NZ_CP009228.1"/>
</dbReference>
<dbReference type="PIRSF" id="PIRSF015034">
    <property type="entry name" value="YacH"/>
    <property type="match status" value="1"/>
</dbReference>
<protein>
    <recommendedName>
        <fullName evidence="2">UVR domain-containing protein</fullName>
    </recommendedName>
</protein>
<dbReference type="EMBL" id="CP038802">
    <property type="protein sequence ID" value="UTY28839.1"/>
    <property type="molecule type" value="Genomic_DNA"/>
</dbReference>
<dbReference type="InterPro" id="IPR025542">
    <property type="entry name" value="YacH"/>
</dbReference>
<dbReference type="InterPro" id="IPR001943">
    <property type="entry name" value="UVR_dom"/>
</dbReference>
<evidence type="ECO:0000259" key="2">
    <source>
        <dbReference type="PROSITE" id="PS50151"/>
    </source>
</evidence>
<sequence length="166" mass="18752">MICDICKLNEAKVSVEQVTDGVTKHIYLCLSCSRRLGFGMFSENIDISITKLLENSDTSMSEDKKYAQCPVCGQSLSDIKSKQKIGCAECFSFFRAEILEILGQKKKNLRYLGLLQGSSDNSFKEKNCCEELRQKLKEAVEIEDYETAAALRDELKALEKKNDLKV</sequence>
<keyword evidence="1" id="KW-0227">DNA damage</keyword>
<evidence type="ECO:0000313" key="3">
    <source>
        <dbReference type="EMBL" id="UTY28839.1"/>
    </source>
</evidence>
<name>A0ABY5HTT9_9SPIR</name>
<dbReference type="Proteomes" id="UP001059401">
    <property type="component" value="Chromosome"/>
</dbReference>
<evidence type="ECO:0000313" key="4">
    <source>
        <dbReference type="Proteomes" id="UP001059401"/>
    </source>
</evidence>
<gene>
    <name evidence="3" type="ORF">E4N76_07455</name>
</gene>
<proteinExistence type="predicted"/>
<dbReference type="Gene3D" id="4.10.860.10">
    <property type="entry name" value="UVR domain"/>
    <property type="match status" value="1"/>
</dbReference>
<dbReference type="PANTHER" id="PTHR38430">
    <property type="entry name" value="PROTEIN-ARGININE KINASE ACTIVATOR PROTEIN"/>
    <property type="match status" value="1"/>
</dbReference>
<dbReference type="Pfam" id="PF02151">
    <property type="entry name" value="UVR"/>
    <property type="match status" value="1"/>
</dbReference>
<feature type="domain" description="UVR" evidence="2">
    <location>
        <begin position="126"/>
        <end position="161"/>
    </location>
</feature>
<dbReference type="PROSITE" id="PS50151">
    <property type="entry name" value="UVR"/>
    <property type="match status" value="1"/>
</dbReference>
<organism evidence="3 4">
    <name type="scientific">Treponema putidum</name>
    <dbReference type="NCBI Taxonomy" id="221027"/>
    <lineage>
        <taxon>Bacteria</taxon>
        <taxon>Pseudomonadati</taxon>
        <taxon>Spirochaetota</taxon>
        <taxon>Spirochaetia</taxon>
        <taxon>Spirochaetales</taxon>
        <taxon>Treponemataceae</taxon>
        <taxon>Treponema</taxon>
    </lineage>
</organism>
<dbReference type="PANTHER" id="PTHR38430:SF1">
    <property type="entry name" value="PROTEIN-ARGININE KINASE ACTIVATOR PROTEIN"/>
    <property type="match status" value="1"/>
</dbReference>
<evidence type="ECO:0000256" key="1">
    <source>
        <dbReference type="ARBA" id="ARBA00023236"/>
    </source>
</evidence>
<dbReference type="InterPro" id="IPR036876">
    <property type="entry name" value="UVR_dom_sf"/>
</dbReference>